<dbReference type="InterPro" id="IPR022337">
    <property type="entry name" value="Inositol_monophosphatase_SuhB"/>
</dbReference>
<dbReference type="Gene3D" id="3.40.190.80">
    <property type="match status" value="1"/>
</dbReference>
<feature type="binding site" evidence="7">
    <location>
        <position position="68"/>
    </location>
    <ligand>
        <name>Mg(2+)</name>
        <dbReference type="ChEBI" id="CHEBI:18420"/>
        <label>1</label>
        <note>catalytic</note>
    </ligand>
</feature>
<evidence type="ECO:0000256" key="1">
    <source>
        <dbReference type="ARBA" id="ARBA00001033"/>
    </source>
</evidence>
<reference evidence="10" key="1">
    <citation type="journal article" date="2023" name="Arch. Microbiol.">
        <title>Desulfoferula mesophilus gen. nov. sp. nov., a mesophilic sulfate-reducing bacterium isolated from a brackish lake sediment.</title>
        <authorList>
            <person name="Watanabe T."/>
            <person name="Yabe T."/>
            <person name="Tsuji J.M."/>
            <person name="Fukui M."/>
        </authorList>
    </citation>
    <scope>NUCLEOTIDE SEQUENCE [LARGE SCALE GENOMIC DNA]</scope>
    <source>
        <strain evidence="10">12FAK</strain>
    </source>
</reference>
<evidence type="ECO:0000313" key="10">
    <source>
        <dbReference type="Proteomes" id="UP001366166"/>
    </source>
</evidence>
<sequence length="268" mass="29016">MPTTSEYLQGARAAAQAGARVLRQRWGQHLQVHDKQRFDFVTDADLASEKAVLETINRLFPGQAVLSEETPADLAQAQAMQGPLWVVDPLDGTTNYIHGFPHVAVSVALLEGGVPLAGVVLDVTKDEEFAASRGGGAWLGERRLTVADMPAPEKALLLTGFPFRHKQWLDPYMELFRDVFLESAGARRAGSAALDLAYVAAGRGQGFWELGLKPWDMAAGILLAEEAGGVVSDFHGTDQALWRGDIVAACPGLHGWLQGLCARRFPEF</sequence>
<dbReference type="Proteomes" id="UP001366166">
    <property type="component" value="Chromosome"/>
</dbReference>
<dbReference type="Gene3D" id="3.30.540.10">
    <property type="entry name" value="Fructose-1,6-Bisphosphatase, subunit A, domain 1"/>
    <property type="match status" value="1"/>
</dbReference>
<evidence type="ECO:0000256" key="5">
    <source>
        <dbReference type="ARBA" id="ARBA00022801"/>
    </source>
</evidence>
<protein>
    <recommendedName>
        <fullName evidence="8">Inositol-1-monophosphatase</fullName>
        <ecNumber evidence="8">3.1.3.25</ecNumber>
    </recommendedName>
</protein>
<evidence type="ECO:0000256" key="8">
    <source>
        <dbReference type="RuleBase" id="RU364068"/>
    </source>
</evidence>
<dbReference type="PANTHER" id="PTHR20854:SF4">
    <property type="entry name" value="INOSITOL-1-MONOPHOSPHATASE-RELATED"/>
    <property type="match status" value="1"/>
</dbReference>
<organism evidence="9 10">
    <name type="scientific">Desulfoferula mesophila</name>
    <dbReference type="NCBI Taxonomy" id="3058419"/>
    <lineage>
        <taxon>Bacteria</taxon>
        <taxon>Pseudomonadati</taxon>
        <taxon>Thermodesulfobacteriota</taxon>
        <taxon>Desulfarculia</taxon>
        <taxon>Desulfarculales</taxon>
        <taxon>Desulfarculaceae</taxon>
        <taxon>Desulfoferula</taxon>
    </lineage>
</organism>
<dbReference type="InterPro" id="IPR020583">
    <property type="entry name" value="Inositol_monoP_metal-BS"/>
</dbReference>
<dbReference type="InterPro" id="IPR020550">
    <property type="entry name" value="Inositol_monophosphatase_CS"/>
</dbReference>
<dbReference type="FunFam" id="3.30.540.10:FF:000003">
    <property type="entry name" value="Inositol-1-monophosphatase"/>
    <property type="match status" value="1"/>
</dbReference>
<proteinExistence type="inferred from homology"/>
<dbReference type="RefSeq" id="WP_338602804.1">
    <property type="nucleotide sequence ID" value="NZ_AP028679.1"/>
</dbReference>
<dbReference type="GO" id="GO:0046872">
    <property type="term" value="F:metal ion binding"/>
    <property type="evidence" value="ECO:0007669"/>
    <property type="project" value="UniProtKB-KW"/>
</dbReference>
<comment type="cofactor">
    <cofactor evidence="2 7 8">
        <name>Mg(2+)</name>
        <dbReference type="ChEBI" id="CHEBI:18420"/>
    </cofactor>
</comment>
<feature type="binding site" evidence="7">
    <location>
        <position position="90"/>
    </location>
    <ligand>
        <name>Mg(2+)</name>
        <dbReference type="ChEBI" id="CHEBI:18420"/>
        <label>2</label>
    </ligand>
</feature>
<evidence type="ECO:0000256" key="3">
    <source>
        <dbReference type="ARBA" id="ARBA00009759"/>
    </source>
</evidence>
<dbReference type="GO" id="GO:0006020">
    <property type="term" value="P:inositol metabolic process"/>
    <property type="evidence" value="ECO:0007669"/>
    <property type="project" value="TreeGrafter"/>
</dbReference>
<evidence type="ECO:0000313" key="9">
    <source>
        <dbReference type="EMBL" id="BEQ16657.1"/>
    </source>
</evidence>
<dbReference type="SUPFAM" id="SSF56655">
    <property type="entry name" value="Carbohydrate phosphatase"/>
    <property type="match status" value="1"/>
</dbReference>
<comment type="similarity">
    <text evidence="3 8">Belongs to the inositol monophosphatase superfamily.</text>
</comment>
<dbReference type="EMBL" id="AP028679">
    <property type="protein sequence ID" value="BEQ16657.1"/>
    <property type="molecule type" value="Genomic_DNA"/>
</dbReference>
<evidence type="ECO:0000256" key="6">
    <source>
        <dbReference type="ARBA" id="ARBA00022842"/>
    </source>
</evidence>
<dbReference type="GO" id="GO:0008934">
    <property type="term" value="F:inositol monophosphate 1-phosphatase activity"/>
    <property type="evidence" value="ECO:0007669"/>
    <property type="project" value="InterPro"/>
</dbReference>
<accession>A0AAU9EJP8</accession>
<dbReference type="InterPro" id="IPR000760">
    <property type="entry name" value="Inositol_monophosphatase-like"/>
</dbReference>
<evidence type="ECO:0000256" key="4">
    <source>
        <dbReference type="ARBA" id="ARBA00022723"/>
    </source>
</evidence>
<dbReference type="EC" id="3.1.3.25" evidence="8"/>
<dbReference type="GO" id="GO:0007165">
    <property type="term" value="P:signal transduction"/>
    <property type="evidence" value="ECO:0007669"/>
    <property type="project" value="TreeGrafter"/>
</dbReference>
<keyword evidence="10" id="KW-1185">Reference proteome</keyword>
<keyword evidence="5 8" id="KW-0378">Hydrolase</keyword>
<dbReference type="PANTHER" id="PTHR20854">
    <property type="entry name" value="INOSITOL MONOPHOSPHATASE"/>
    <property type="match status" value="1"/>
</dbReference>
<gene>
    <name evidence="9" type="ORF">FAK_37230</name>
</gene>
<dbReference type="CDD" id="cd01639">
    <property type="entry name" value="IMPase"/>
    <property type="match status" value="1"/>
</dbReference>
<comment type="catalytic activity">
    <reaction evidence="1 8">
        <text>a myo-inositol phosphate + H2O = myo-inositol + phosphate</text>
        <dbReference type="Rhea" id="RHEA:24056"/>
        <dbReference type="ChEBI" id="CHEBI:15377"/>
        <dbReference type="ChEBI" id="CHEBI:17268"/>
        <dbReference type="ChEBI" id="CHEBI:43474"/>
        <dbReference type="ChEBI" id="CHEBI:84139"/>
        <dbReference type="EC" id="3.1.3.25"/>
    </reaction>
</comment>
<dbReference type="InterPro" id="IPR033942">
    <property type="entry name" value="IMPase"/>
</dbReference>
<feature type="binding site" evidence="7">
    <location>
        <position position="88"/>
    </location>
    <ligand>
        <name>Mg(2+)</name>
        <dbReference type="ChEBI" id="CHEBI:18420"/>
        <label>1</label>
        <note>catalytic</note>
    </ligand>
</feature>
<dbReference type="Pfam" id="PF00459">
    <property type="entry name" value="Inositol_P"/>
    <property type="match status" value="1"/>
</dbReference>
<dbReference type="PRINTS" id="PR01959">
    <property type="entry name" value="SBIMPHPHTASE"/>
</dbReference>
<evidence type="ECO:0000256" key="2">
    <source>
        <dbReference type="ARBA" id="ARBA00001946"/>
    </source>
</evidence>
<dbReference type="KEGG" id="dmp:FAK_37230"/>
<dbReference type="PROSITE" id="PS00630">
    <property type="entry name" value="IMP_2"/>
    <property type="match status" value="1"/>
</dbReference>
<dbReference type="PROSITE" id="PS00629">
    <property type="entry name" value="IMP_1"/>
    <property type="match status" value="1"/>
</dbReference>
<feature type="binding site" evidence="7">
    <location>
        <position position="91"/>
    </location>
    <ligand>
        <name>Mg(2+)</name>
        <dbReference type="ChEBI" id="CHEBI:18420"/>
        <label>1</label>
        <note>catalytic</note>
    </ligand>
</feature>
<name>A0AAU9EJP8_9BACT</name>
<evidence type="ECO:0000256" key="7">
    <source>
        <dbReference type="PIRSR" id="PIRSR600760-2"/>
    </source>
</evidence>
<keyword evidence="4 7" id="KW-0479">Metal-binding</keyword>
<dbReference type="GO" id="GO:0046854">
    <property type="term" value="P:phosphatidylinositol phosphate biosynthetic process"/>
    <property type="evidence" value="ECO:0007669"/>
    <property type="project" value="InterPro"/>
</dbReference>
<dbReference type="PRINTS" id="PR00377">
    <property type="entry name" value="IMPHPHTASES"/>
</dbReference>
<dbReference type="AlphaFoldDB" id="A0AAU9EJP8"/>
<keyword evidence="6 7" id="KW-0460">Magnesium</keyword>
<feature type="binding site" evidence="7">
    <location>
        <position position="216"/>
    </location>
    <ligand>
        <name>Mg(2+)</name>
        <dbReference type="ChEBI" id="CHEBI:18420"/>
        <label>1</label>
        <note>catalytic</note>
    </ligand>
</feature>